<dbReference type="RefSeq" id="WP_342629323.1">
    <property type="nucleotide sequence ID" value="NZ_CP152276.1"/>
</dbReference>
<protein>
    <submittedName>
        <fullName evidence="2">DUF1697 domain-containing protein</fullName>
    </submittedName>
</protein>
<dbReference type="Proteomes" id="UP001449795">
    <property type="component" value="Chromosome"/>
</dbReference>
<proteinExistence type="predicted"/>
<feature type="region of interest" description="Disordered" evidence="1">
    <location>
        <begin position="1"/>
        <end position="23"/>
    </location>
</feature>
<gene>
    <name evidence="2" type="ORF">AAC691_06075</name>
</gene>
<dbReference type="Gene3D" id="3.30.70.1280">
    <property type="entry name" value="SP0830-like domains"/>
    <property type="match status" value="1"/>
</dbReference>
<dbReference type="EMBL" id="CP152276">
    <property type="protein sequence ID" value="XAE43996.1"/>
    <property type="molecule type" value="Genomic_DNA"/>
</dbReference>
<dbReference type="InterPro" id="IPR012545">
    <property type="entry name" value="DUF1697"/>
</dbReference>
<dbReference type="SUPFAM" id="SSF160379">
    <property type="entry name" value="SP0830-like"/>
    <property type="match status" value="1"/>
</dbReference>
<dbReference type="PANTHER" id="PTHR36439">
    <property type="entry name" value="BLL4334 PROTEIN"/>
    <property type="match status" value="1"/>
</dbReference>
<feature type="compositionally biased region" description="Low complexity" evidence="1">
    <location>
        <begin position="12"/>
        <end position="22"/>
    </location>
</feature>
<evidence type="ECO:0000313" key="2">
    <source>
        <dbReference type="EMBL" id="XAE43996.1"/>
    </source>
</evidence>
<dbReference type="Pfam" id="PF08002">
    <property type="entry name" value="DUF1697"/>
    <property type="match status" value="1"/>
</dbReference>
<dbReference type="PANTHER" id="PTHR36439:SF1">
    <property type="entry name" value="DUF1697 DOMAIN-CONTAINING PROTEIN"/>
    <property type="match status" value="1"/>
</dbReference>
<reference evidence="2 3" key="1">
    <citation type="submission" date="2024-04" db="EMBL/GenBank/DDBJ databases">
        <title>Complete genome sequence of Nguyenibacter vanlangesis HBCM-1154, a strain capable of nitrogen fixation, IAA production, and phosphorus solubilization isolated from sugarcane soil.</title>
        <authorList>
            <person name="MY HANH P."/>
        </authorList>
    </citation>
    <scope>NUCLEOTIDE SEQUENCE [LARGE SCALE GENOMIC DNA]</scope>
    <source>
        <strain evidence="2 3">HBCM 1154</strain>
    </source>
</reference>
<evidence type="ECO:0000256" key="1">
    <source>
        <dbReference type="SAM" id="MobiDB-lite"/>
    </source>
</evidence>
<dbReference type="PIRSF" id="PIRSF008502">
    <property type="entry name" value="UCP008502"/>
    <property type="match status" value="1"/>
</dbReference>
<sequence length="196" mass="20878">MMAAPPAPVRAPDPAQDPAQVRGPAHGHAYTALLRAVNVGGSGALPMAELAAICRQARLDAVRTYIASGNVVFHSAQPRAAIRAALEGRLAERMGAPMPVMLRDAAEMRRIVARNPFAGRPGNRVGVHFLDRPVTEAMLAECPGKAGDEEISPGECEFYVHYGHGMGRTKLRFPAVGACTVRNMNTVETLADMLES</sequence>
<feature type="compositionally biased region" description="Pro residues" evidence="1">
    <location>
        <begin position="1"/>
        <end position="11"/>
    </location>
</feature>
<organism evidence="2 3">
    <name type="scientific">Nguyenibacter vanlangensis</name>
    <dbReference type="NCBI Taxonomy" id="1216886"/>
    <lineage>
        <taxon>Bacteria</taxon>
        <taxon>Pseudomonadati</taxon>
        <taxon>Pseudomonadota</taxon>
        <taxon>Alphaproteobacteria</taxon>
        <taxon>Acetobacterales</taxon>
        <taxon>Acetobacteraceae</taxon>
        <taxon>Nguyenibacter</taxon>
    </lineage>
</organism>
<name>A0ABZ3D910_9PROT</name>
<keyword evidence="3" id="KW-1185">Reference proteome</keyword>
<evidence type="ECO:0000313" key="3">
    <source>
        <dbReference type="Proteomes" id="UP001449795"/>
    </source>
</evidence>
<accession>A0ABZ3D910</accession>